<dbReference type="NCBIfam" id="NF045478">
    <property type="entry name" value="XF1762_fam"/>
    <property type="match status" value="1"/>
</dbReference>
<keyword evidence="2" id="KW-1185">Reference proteome</keyword>
<protein>
    <submittedName>
        <fullName evidence="1">XF1762 family protein</fullName>
    </submittedName>
</protein>
<name>A0ABW8H4Z6_9ACTN</name>
<dbReference type="Proteomes" id="UP001617907">
    <property type="component" value="Unassembled WGS sequence"/>
</dbReference>
<dbReference type="EMBL" id="JBIVPC010000003">
    <property type="protein sequence ID" value="MFJ6035795.1"/>
    <property type="molecule type" value="Genomic_DNA"/>
</dbReference>
<sequence>MSDTPLNLVPVRSREAKNSVRAWHRHHPSPSGQIFTVAAADGIGILGTMSIVGRRVARHLDDDATLEATRATSAIEHECSRSSLTAWSALAKHQSPCSACPSVRAEAPEGTWPAAV</sequence>
<proteinExistence type="predicted"/>
<dbReference type="InterPro" id="IPR053780">
    <property type="entry name" value="Gp66-like"/>
</dbReference>
<comment type="caution">
    <text evidence="1">The sequence shown here is derived from an EMBL/GenBank/DDBJ whole genome shotgun (WGS) entry which is preliminary data.</text>
</comment>
<accession>A0ABW8H4Z6</accession>
<organism evidence="1 2">
    <name type="scientific">Streptomyces ardesiacus</name>
    <dbReference type="NCBI Taxonomy" id="285564"/>
    <lineage>
        <taxon>Bacteria</taxon>
        <taxon>Bacillati</taxon>
        <taxon>Actinomycetota</taxon>
        <taxon>Actinomycetes</taxon>
        <taxon>Kitasatosporales</taxon>
        <taxon>Streptomycetaceae</taxon>
        <taxon>Streptomyces</taxon>
    </lineage>
</organism>
<gene>
    <name evidence="1" type="ORF">ACIQFM_06020</name>
</gene>
<dbReference type="RefSeq" id="WP_350890859.1">
    <property type="nucleotide sequence ID" value="NZ_JBEOTR010000012.1"/>
</dbReference>
<evidence type="ECO:0000313" key="2">
    <source>
        <dbReference type="Proteomes" id="UP001617907"/>
    </source>
</evidence>
<reference evidence="1 2" key="1">
    <citation type="submission" date="2024-10" db="EMBL/GenBank/DDBJ databases">
        <title>The Natural Products Discovery Center: Release of the First 8490 Sequenced Strains for Exploring Actinobacteria Biosynthetic Diversity.</title>
        <authorList>
            <person name="Kalkreuter E."/>
            <person name="Kautsar S.A."/>
            <person name="Yang D."/>
            <person name="Bader C.D."/>
            <person name="Teijaro C.N."/>
            <person name="Fluegel L."/>
            <person name="Davis C.M."/>
            <person name="Simpson J.R."/>
            <person name="Lauterbach L."/>
            <person name="Steele A.D."/>
            <person name="Gui C."/>
            <person name="Meng S."/>
            <person name="Li G."/>
            <person name="Viehrig K."/>
            <person name="Ye F."/>
            <person name="Su P."/>
            <person name="Kiefer A.F."/>
            <person name="Nichols A."/>
            <person name="Cepeda A.J."/>
            <person name="Yan W."/>
            <person name="Fan B."/>
            <person name="Jiang Y."/>
            <person name="Adhikari A."/>
            <person name="Zheng C.-J."/>
            <person name="Schuster L."/>
            <person name="Cowan T.M."/>
            <person name="Smanski M.J."/>
            <person name="Chevrette M.G."/>
            <person name="De Carvalho L.P.S."/>
            <person name="Shen B."/>
        </authorList>
    </citation>
    <scope>NUCLEOTIDE SEQUENCE [LARGE SCALE GENOMIC DNA]</scope>
    <source>
        <strain evidence="1 2">NPDC093086</strain>
    </source>
</reference>
<evidence type="ECO:0000313" key="1">
    <source>
        <dbReference type="EMBL" id="MFJ6035795.1"/>
    </source>
</evidence>